<keyword evidence="8" id="KW-1185">Reference proteome</keyword>
<proteinExistence type="predicted"/>
<accession>E8UX01</accession>
<dbReference type="EMBL" id="CP002467">
    <property type="protein sequence ID" value="ADV81888.1"/>
    <property type="molecule type" value="Genomic_DNA"/>
</dbReference>
<dbReference type="HOGENOM" id="CLU_042529_11_0_0"/>
<dbReference type="STRING" id="401053.AciPR4_1057"/>
<dbReference type="Pfam" id="PF00578">
    <property type="entry name" value="AhpC-TSA"/>
    <property type="match status" value="1"/>
</dbReference>
<evidence type="ECO:0000256" key="1">
    <source>
        <dbReference type="ARBA" id="ARBA00004196"/>
    </source>
</evidence>
<dbReference type="InterPro" id="IPR050553">
    <property type="entry name" value="Thioredoxin_ResA/DsbE_sf"/>
</dbReference>
<sequence>MKTRLAAALVLFAVLTGASGCDRGGHPRQIAQPAPVFAVNDGTRSFDLAQSRGHIVVLNFWATWCQPCIQELPSLMALQKQMPQIQVVAVSIDDDPQAYKDFLKEYSVTLYSIRDGSEGANLKFGSVQVPETFIIDRTGSVRRKFIGAQDWTNPEVTSYLGKL</sequence>
<protein>
    <submittedName>
        <fullName evidence="7">Redoxin domain protein</fullName>
    </submittedName>
</protein>
<evidence type="ECO:0000256" key="5">
    <source>
        <dbReference type="SAM" id="SignalP"/>
    </source>
</evidence>
<evidence type="ECO:0000313" key="7">
    <source>
        <dbReference type="EMBL" id="ADV81888.1"/>
    </source>
</evidence>
<feature type="signal peptide" evidence="5">
    <location>
        <begin position="1"/>
        <end position="20"/>
    </location>
</feature>
<dbReference type="GO" id="GO:0016491">
    <property type="term" value="F:oxidoreductase activity"/>
    <property type="evidence" value="ECO:0007669"/>
    <property type="project" value="InterPro"/>
</dbReference>
<evidence type="ECO:0000256" key="4">
    <source>
        <dbReference type="ARBA" id="ARBA00023284"/>
    </source>
</evidence>
<dbReference type="GO" id="GO:0030313">
    <property type="term" value="C:cell envelope"/>
    <property type="evidence" value="ECO:0007669"/>
    <property type="project" value="UniProtKB-SubCell"/>
</dbReference>
<reference evidence="7 8" key="1">
    <citation type="journal article" date="2012" name="Stand. Genomic Sci.">
        <title>Complete genome sequence of Terriglobus saanensis type strain SP1PR4(T), an Acidobacteria from tundra soil.</title>
        <authorList>
            <person name="Rawat S.R."/>
            <person name="Mannisto M.K."/>
            <person name="Starovoytov V."/>
            <person name="Goodwin L."/>
            <person name="Nolan M."/>
            <person name="Hauser L."/>
            <person name="Land M."/>
            <person name="Davenport K.W."/>
            <person name="Woyke T."/>
            <person name="Haggblom M.M."/>
        </authorList>
    </citation>
    <scope>NUCLEOTIDE SEQUENCE</scope>
    <source>
        <strain evidence="8">ATCC BAA-1853 / DSM 23119 / SP1PR4</strain>
    </source>
</reference>
<dbReference type="eggNOG" id="COG0526">
    <property type="taxonomic scope" value="Bacteria"/>
</dbReference>
<dbReference type="PROSITE" id="PS51352">
    <property type="entry name" value="THIOREDOXIN_2"/>
    <property type="match status" value="1"/>
</dbReference>
<dbReference type="InterPro" id="IPR000866">
    <property type="entry name" value="AhpC/TSA"/>
</dbReference>
<keyword evidence="2" id="KW-0201">Cytochrome c-type biogenesis</keyword>
<dbReference type="PROSITE" id="PS51257">
    <property type="entry name" value="PROKAR_LIPOPROTEIN"/>
    <property type="match status" value="1"/>
</dbReference>
<keyword evidence="4" id="KW-0676">Redox-active center</keyword>
<keyword evidence="3" id="KW-1015">Disulfide bond</keyword>
<comment type="subcellular location">
    <subcellularLocation>
        <location evidence="1">Cell envelope</location>
    </subcellularLocation>
</comment>
<dbReference type="Proteomes" id="UP000006844">
    <property type="component" value="Chromosome"/>
</dbReference>
<dbReference type="SUPFAM" id="SSF52833">
    <property type="entry name" value="Thioredoxin-like"/>
    <property type="match status" value="1"/>
</dbReference>
<dbReference type="Gene3D" id="3.40.30.10">
    <property type="entry name" value="Glutaredoxin"/>
    <property type="match status" value="1"/>
</dbReference>
<feature type="chain" id="PRO_5003228834" evidence="5">
    <location>
        <begin position="21"/>
        <end position="163"/>
    </location>
</feature>
<dbReference type="AlphaFoldDB" id="E8UX01"/>
<feature type="domain" description="Thioredoxin" evidence="6">
    <location>
        <begin position="28"/>
        <end position="163"/>
    </location>
</feature>
<dbReference type="InterPro" id="IPR036249">
    <property type="entry name" value="Thioredoxin-like_sf"/>
</dbReference>
<dbReference type="CDD" id="cd02966">
    <property type="entry name" value="TlpA_like_family"/>
    <property type="match status" value="1"/>
</dbReference>
<gene>
    <name evidence="7" type="ordered locus">AciPR4_1057</name>
</gene>
<dbReference type="KEGG" id="tsa:AciPR4_1057"/>
<dbReference type="GO" id="GO:0017004">
    <property type="term" value="P:cytochrome complex assembly"/>
    <property type="evidence" value="ECO:0007669"/>
    <property type="project" value="UniProtKB-KW"/>
</dbReference>
<evidence type="ECO:0000259" key="6">
    <source>
        <dbReference type="PROSITE" id="PS51352"/>
    </source>
</evidence>
<evidence type="ECO:0000313" key="8">
    <source>
        <dbReference type="Proteomes" id="UP000006844"/>
    </source>
</evidence>
<dbReference type="OrthoDB" id="25753at2"/>
<evidence type="ECO:0000256" key="3">
    <source>
        <dbReference type="ARBA" id="ARBA00023157"/>
    </source>
</evidence>
<dbReference type="RefSeq" id="WP_013567621.1">
    <property type="nucleotide sequence ID" value="NC_014963.1"/>
</dbReference>
<evidence type="ECO:0000256" key="2">
    <source>
        <dbReference type="ARBA" id="ARBA00022748"/>
    </source>
</evidence>
<dbReference type="InterPro" id="IPR013766">
    <property type="entry name" value="Thioredoxin_domain"/>
</dbReference>
<keyword evidence="5" id="KW-0732">Signal</keyword>
<dbReference type="PANTHER" id="PTHR42852:SF6">
    <property type="entry name" value="THIOL:DISULFIDE INTERCHANGE PROTEIN DSBE"/>
    <property type="match status" value="1"/>
</dbReference>
<dbReference type="PANTHER" id="PTHR42852">
    <property type="entry name" value="THIOL:DISULFIDE INTERCHANGE PROTEIN DSBE"/>
    <property type="match status" value="1"/>
</dbReference>
<dbReference type="GO" id="GO:0016209">
    <property type="term" value="F:antioxidant activity"/>
    <property type="evidence" value="ECO:0007669"/>
    <property type="project" value="InterPro"/>
</dbReference>
<organism evidence="7 8">
    <name type="scientific">Terriglobus saanensis (strain ATCC BAA-1853 / DSM 23119 / SP1PR4)</name>
    <dbReference type="NCBI Taxonomy" id="401053"/>
    <lineage>
        <taxon>Bacteria</taxon>
        <taxon>Pseudomonadati</taxon>
        <taxon>Acidobacteriota</taxon>
        <taxon>Terriglobia</taxon>
        <taxon>Terriglobales</taxon>
        <taxon>Acidobacteriaceae</taxon>
        <taxon>Terriglobus</taxon>
    </lineage>
</organism>
<name>E8UX01_TERSS</name>